<evidence type="ECO:0000313" key="2">
    <source>
        <dbReference type="EMBL" id="SDF33873.1"/>
    </source>
</evidence>
<dbReference type="STRING" id="1123285.SAMN05660235_01258"/>
<name>A0A1G7K9G0_9FIRM</name>
<dbReference type="Proteomes" id="UP000243333">
    <property type="component" value="Unassembled WGS sequence"/>
</dbReference>
<dbReference type="InterPro" id="IPR024617">
    <property type="entry name" value="DUF3870"/>
</dbReference>
<protein>
    <recommendedName>
        <fullName evidence="1">DUF3870 domain-containing protein</fullName>
    </recommendedName>
</protein>
<dbReference type="Pfam" id="PF12986">
    <property type="entry name" value="DUF3870"/>
    <property type="match status" value="1"/>
</dbReference>
<dbReference type="RefSeq" id="WP_093689144.1">
    <property type="nucleotide sequence ID" value="NZ_FNBU01000007.1"/>
</dbReference>
<sequence>MVNENHILFSGYARLPSGTVSGKIYGVMALVVLIDRQTDVIVDADCTLSTPMSAQFVSRLLVGKSLRNGPENLIQLIEKFYQGSAKKAIITAIRIIYDKYLAYINR</sequence>
<organism evidence="2 3">
    <name type="scientific">Sporolituus thermophilus DSM 23256</name>
    <dbReference type="NCBI Taxonomy" id="1123285"/>
    <lineage>
        <taxon>Bacteria</taxon>
        <taxon>Bacillati</taxon>
        <taxon>Bacillota</taxon>
        <taxon>Negativicutes</taxon>
        <taxon>Selenomonadales</taxon>
        <taxon>Sporomusaceae</taxon>
        <taxon>Sporolituus</taxon>
    </lineage>
</organism>
<dbReference type="AlphaFoldDB" id="A0A1G7K9G0"/>
<proteinExistence type="predicted"/>
<dbReference type="OrthoDB" id="7061730at2"/>
<accession>A0A1G7K9G0</accession>
<dbReference type="EMBL" id="FNBU01000007">
    <property type="protein sequence ID" value="SDF33873.1"/>
    <property type="molecule type" value="Genomic_DNA"/>
</dbReference>
<keyword evidence="3" id="KW-1185">Reference proteome</keyword>
<gene>
    <name evidence="2" type="ORF">SAMN05660235_01258</name>
</gene>
<reference evidence="3" key="1">
    <citation type="submission" date="2016-10" db="EMBL/GenBank/DDBJ databases">
        <authorList>
            <person name="Varghese N."/>
            <person name="Submissions S."/>
        </authorList>
    </citation>
    <scope>NUCLEOTIDE SEQUENCE [LARGE SCALE GENOMIC DNA]</scope>
    <source>
        <strain evidence="3">DSM 23256</strain>
    </source>
</reference>
<evidence type="ECO:0000259" key="1">
    <source>
        <dbReference type="Pfam" id="PF12986"/>
    </source>
</evidence>
<evidence type="ECO:0000313" key="3">
    <source>
        <dbReference type="Proteomes" id="UP000243333"/>
    </source>
</evidence>
<feature type="domain" description="DUF3870" evidence="1">
    <location>
        <begin position="10"/>
        <end position="100"/>
    </location>
</feature>